<name>A0ABS1BXK6_9BACT</name>
<organism evidence="1 2">
    <name type="scientific">Adhaeribacter terrigena</name>
    <dbReference type="NCBI Taxonomy" id="2793070"/>
    <lineage>
        <taxon>Bacteria</taxon>
        <taxon>Pseudomonadati</taxon>
        <taxon>Bacteroidota</taxon>
        <taxon>Cytophagia</taxon>
        <taxon>Cytophagales</taxon>
        <taxon>Hymenobacteraceae</taxon>
        <taxon>Adhaeribacter</taxon>
    </lineage>
</organism>
<dbReference type="RefSeq" id="WP_200504423.1">
    <property type="nucleotide sequence ID" value="NZ_JAEHFX010000001.1"/>
</dbReference>
<evidence type="ECO:0000313" key="2">
    <source>
        <dbReference type="Proteomes" id="UP000644147"/>
    </source>
</evidence>
<protein>
    <submittedName>
        <fullName evidence="1">Uncharacterized protein</fullName>
    </submittedName>
</protein>
<proteinExistence type="predicted"/>
<accession>A0ABS1BXK6</accession>
<sequence length="165" mass="19059">MSIIYSNTPTYGKGCNSQNTEKLLFKVIDELDCLEVLINFDGDSPDRIMIDFSIDQKMLTISYGYGGINALSNLKDLFHLISLKLVTSADKKIAHKYMEINHLPLQFRNLKTVLRILKFEFNNSTDTSETDNLTIEKNNWRKSPEFKAWAKTIRKSRIDHFLTCS</sequence>
<dbReference type="Proteomes" id="UP000644147">
    <property type="component" value="Unassembled WGS sequence"/>
</dbReference>
<reference evidence="1 2" key="1">
    <citation type="submission" date="2020-12" db="EMBL/GenBank/DDBJ databases">
        <title>Bacterial novel species Adhaeribacter sp. BT258 isolated from soil.</title>
        <authorList>
            <person name="Jung H.-Y."/>
        </authorList>
    </citation>
    <scope>NUCLEOTIDE SEQUENCE [LARGE SCALE GENOMIC DNA]</scope>
    <source>
        <strain evidence="1 2">BT258</strain>
    </source>
</reference>
<gene>
    <name evidence="1" type="ORF">I5M27_02390</name>
</gene>
<evidence type="ECO:0000313" key="1">
    <source>
        <dbReference type="EMBL" id="MBK0401814.1"/>
    </source>
</evidence>
<comment type="caution">
    <text evidence="1">The sequence shown here is derived from an EMBL/GenBank/DDBJ whole genome shotgun (WGS) entry which is preliminary data.</text>
</comment>
<keyword evidence="2" id="KW-1185">Reference proteome</keyword>
<dbReference type="EMBL" id="JAEHFX010000001">
    <property type="protein sequence ID" value="MBK0401814.1"/>
    <property type="molecule type" value="Genomic_DNA"/>
</dbReference>